<dbReference type="EMBL" id="JANPWB010000006">
    <property type="protein sequence ID" value="KAJ1175800.1"/>
    <property type="molecule type" value="Genomic_DNA"/>
</dbReference>
<name>A0AAV7THR7_PLEWA</name>
<sequence>MMSHAGWMIAVWFVSLDSNKPWHKQSLRLVEKVLPGTRRDLVASTQEEETELQRVHSESLRRPGSAHRSPTARGQRRRKKEAHAALHNGIPCRRRTTQEAGRRRQECWVPGLHEAQRTSWKDANKPCQLQNTQCMGGTVSCGEASSYLHQSWTAGLQFCRDHFSLPPVFFRRGDPSHRSSLQRDAS</sequence>
<gene>
    <name evidence="2" type="ORF">NDU88_001085</name>
</gene>
<dbReference type="AlphaFoldDB" id="A0AAV7THR7"/>
<feature type="region of interest" description="Disordered" evidence="1">
    <location>
        <begin position="43"/>
        <end position="90"/>
    </location>
</feature>
<feature type="compositionally biased region" description="Basic and acidic residues" evidence="1">
    <location>
        <begin position="51"/>
        <end position="61"/>
    </location>
</feature>
<evidence type="ECO:0000313" key="2">
    <source>
        <dbReference type="EMBL" id="KAJ1175800.1"/>
    </source>
</evidence>
<reference evidence="2" key="1">
    <citation type="journal article" date="2022" name="bioRxiv">
        <title>Sequencing and chromosome-scale assembly of the giantPleurodeles waltlgenome.</title>
        <authorList>
            <person name="Brown T."/>
            <person name="Elewa A."/>
            <person name="Iarovenko S."/>
            <person name="Subramanian E."/>
            <person name="Araus A.J."/>
            <person name="Petzold A."/>
            <person name="Susuki M."/>
            <person name="Suzuki K.-i.T."/>
            <person name="Hayashi T."/>
            <person name="Toyoda A."/>
            <person name="Oliveira C."/>
            <person name="Osipova E."/>
            <person name="Leigh N.D."/>
            <person name="Simon A."/>
            <person name="Yun M.H."/>
        </authorList>
    </citation>
    <scope>NUCLEOTIDE SEQUENCE</scope>
    <source>
        <strain evidence="2">20211129_DDA</strain>
        <tissue evidence="2">Liver</tissue>
    </source>
</reference>
<evidence type="ECO:0000256" key="1">
    <source>
        <dbReference type="SAM" id="MobiDB-lite"/>
    </source>
</evidence>
<dbReference type="Proteomes" id="UP001066276">
    <property type="component" value="Chromosome 3_2"/>
</dbReference>
<evidence type="ECO:0000313" key="3">
    <source>
        <dbReference type="Proteomes" id="UP001066276"/>
    </source>
</evidence>
<organism evidence="2 3">
    <name type="scientific">Pleurodeles waltl</name>
    <name type="common">Iberian ribbed newt</name>
    <dbReference type="NCBI Taxonomy" id="8319"/>
    <lineage>
        <taxon>Eukaryota</taxon>
        <taxon>Metazoa</taxon>
        <taxon>Chordata</taxon>
        <taxon>Craniata</taxon>
        <taxon>Vertebrata</taxon>
        <taxon>Euteleostomi</taxon>
        <taxon>Amphibia</taxon>
        <taxon>Batrachia</taxon>
        <taxon>Caudata</taxon>
        <taxon>Salamandroidea</taxon>
        <taxon>Salamandridae</taxon>
        <taxon>Pleurodelinae</taxon>
        <taxon>Pleurodeles</taxon>
    </lineage>
</organism>
<accession>A0AAV7THR7</accession>
<proteinExistence type="predicted"/>
<keyword evidence="3" id="KW-1185">Reference proteome</keyword>
<comment type="caution">
    <text evidence="2">The sequence shown here is derived from an EMBL/GenBank/DDBJ whole genome shotgun (WGS) entry which is preliminary data.</text>
</comment>
<protein>
    <submittedName>
        <fullName evidence="2">Uncharacterized protein</fullName>
    </submittedName>
</protein>